<name>A0A170SJ07_EHRRU</name>
<sequence length="419" mass="45318">MFGNFFKSIGRGAKAVAISPIKYGFGALRTVYRNVGIVPVLRTLPGFGTNQQVTCRARVPVIHKNQECQYVSSKCHKAGLAIQGKYLLYKGKRYPISPLIGSNGEQVLDVKGNKLFAINTAGTNNYSDFESKVEENKVLVVAHDGEKCVDPVPGRGSRKVISDFQAQVYPFSFSVVNHETKKTDFILSFLMLPFNMSGLAIGCVGRLLASIIDACAKCCKIPARYLADKVDRQIIHTSSGVLQGQGTPYISVALLFVLSFIENILSATSCIVRNSANFSEAIIRFPSAIMNGIHNENMQCLAVKAGMAAIVDPLKQCVSDIKGSSLSLLETCVDTKARLCANGDHLRAGIEGASGFIRESSDRDLQGQEKQSSKKKMSRADLEAVSQLGQDLASQIAYGTREDVNAALKRKSASSSKGM</sequence>
<evidence type="ECO:0000313" key="3">
    <source>
        <dbReference type="EMBL" id="GAT78062.1"/>
    </source>
</evidence>
<feature type="region of interest" description="Disordered" evidence="1">
    <location>
        <begin position="360"/>
        <end position="380"/>
    </location>
</feature>
<proteinExistence type="predicted"/>
<gene>
    <name evidence="2" type="ORF">EHRUM2_02250</name>
    <name evidence="3" type="ORF">EHRUM3_02700</name>
</gene>
<protein>
    <submittedName>
        <fullName evidence="3">Uncharacterized protein</fullName>
    </submittedName>
</protein>
<dbReference type="AlphaFoldDB" id="A0A170SJ07"/>
<dbReference type="Proteomes" id="UP000092677">
    <property type="component" value="Unassembled WGS sequence"/>
</dbReference>
<comment type="caution">
    <text evidence="3">The sequence shown here is derived from an EMBL/GenBank/DDBJ whole genome shotgun (WGS) entry which is preliminary data.</text>
</comment>
<dbReference type="Proteomes" id="UP000092731">
    <property type="component" value="Unassembled WGS sequence"/>
</dbReference>
<evidence type="ECO:0000256" key="1">
    <source>
        <dbReference type="SAM" id="MobiDB-lite"/>
    </source>
</evidence>
<evidence type="ECO:0000313" key="5">
    <source>
        <dbReference type="Proteomes" id="UP000092731"/>
    </source>
</evidence>
<reference evidence="4 5" key="2">
    <citation type="submission" date="2016-05" db="EMBL/GenBank/DDBJ databases">
        <title>Draft genome sequences of four strains of Ehrlichia ruminantium, a tick-borne pathogen of ruminants, isolated from Zimbabwe, The Gambia and Ghana.</title>
        <authorList>
            <person name="Nakao R."/>
            <person name="Jongejan F."/>
            <person name="Sugimoto C."/>
        </authorList>
    </citation>
    <scope>NUCLEOTIDE SEQUENCE [LARGE SCALE GENOMIC DNA]</scope>
    <source>
        <strain evidence="4">Kerr Seringe</strain>
        <strain evidence="5">Pokoase 417</strain>
    </source>
</reference>
<evidence type="ECO:0000313" key="4">
    <source>
        <dbReference type="Proteomes" id="UP000092677"/>
    </source>
</evidence>
<dbReference type="EMBL" id="BDDM01000086">
    <property type="protein sequence ID" value="GAT78062.1"/>
    <property type="molecule type" value="Genomic_DNA"/>
</dbReference>
<dbReference type="EMBL" id="BDDL01000026">
    <property type="protein sequence ID" value="GAT77020.1"/>
    <property type="molecule type" value="Genomic_DNA"/>
</dbReference>
<organism evidence="3 5">
    <name type="scientific">Ehrlichia ruminantium</name>
    <name type="common">heartwater rickettsia</name>
    <name type="synonym">Cowdria ruminantium</name>
    <dbReference type="NCBI Taxonomy" id="779"/>
    <lineage>
        <taxon>Bacteria</taxon>
        <taxon>Pseudomonadati</taxon>
        <taxon>Pseudomonadota</taxon>
        <taxon>Alphaproteobacteria</taxon>
        <taxon>Rickettsiales</taxon>
        <taxon>Anaplasmataceae</taxon>
        <taxon>Ehrlichia</taxon>
    </lineage>
</organism>
<evidence type="ECO:0000313" key="2">
    <source>
        <dbReference type="EMBL" id="GAT77020.1"/>
    </source>
</evidence>
<dbReference type="STRING" id="779.GCA_002019755_00211"/>
<reference evidence="3" key="1">
    <citation type="journal article" date="2016" name="Genome Announc.">
        <title>Draft Genome Sequences of Three Strains of Ehrlichia ruminantium, a Tick-Borne Pathogen of Ruminants, Isolated from Zimbabwe, The Gambia, and Ghana.</title>
        <authorList>
            <person name="Nakao R."/>
            <person name="Jongejan F."/>
            <person name="Sugimoto C."/>
        </authorList>
    </citation>
    <scope>NUCLEOTIDE SEQUENCE</scope>
    <source>
        <strain evidence="2">Kerr Seringe</strain>
        <strain evidence="3">Pokoase 417</strain>
    </source>
</reference>
<dbReference type="RefSeq" id="WP_065432407.1">
    <property type="nucleotide sequence ID" value="NZ_BDDL01000026.1"/>
</dbReference>
<accession>A0A170SJ07</accession>